<proteinExistence type="predicted"/>
<evidence type="ECO:0000313" key="1">
    <source>
        <dbReference type="EMBL" id="VDN25651.1"/>
    </source>
</evidence>
<dbReference type="WBParaSite" id="GPUH_0001526801-mRNA-1">
    <property type="protein sequence ID" value="GPUH_0001526801-mRNA-1"/>
    <property type="gene ID" value="GPUH_0001526801"/>
</dbReference>
<evidence type="ECO:0000313" key="2">
    <source>
        <dbReference type="Proteomes" id="UP000271098"/>
    </source>
</evidence>
<organism evidence="3">
    <name type="scientific">Gongylonema pulchrum</name>
    <dbReference type="NCBI Taxonomy" id="637853"/>
    <lineage>
        <taxon>Eukaryota</taxon>
        <taxon>Metazoa</taxon>
        <taxon>Ecdysozoa</taxon>
        <taxon>Nematoda</taxon>
        <taxon>Chromadorea</taxon>
        <taxon>Rhabditida</taxon>
        <taxon>Spirurina</taxon>
        <taxon>Spiruromorpha</taxon>
        <taxon>Spiruroidea</taxon>
        <taxon>Gongylonematidae</taxon>
        <taxon>Gongylonema</taxon>
    </lineage>
</organism>
<protein>
    <submittedName>
        <fullName evidence="1 3">Uncharacterized protein</fullName>
    </submittedName>
</protein>
<reference evidence="3" key="1">
    <citation type="submission" date="2016-06" db="UniProtKB">
        <authorList>
            <consortium name="WormBaseParasite"/>
        </authorList>
    </citation>
    <scope>IDENTIFICATION</scope>
</reference>
<accession>A0A183E2Q7</accession>
<sequence length="74" mass="8766">MLIVWVKLLNALLQENIRWSNLGEDYKHNLRVIRHVDAHRRTSLGIDTFRIEIHPAHNERVDLFSVCFSPFNCP</sequence>
<name>A0A183E2Q7_9BILA</name>
<dbReference type="EMBL" id="UYRT01082202">
    <property type="protein sequence ID" value="VDN25651.1"/>
    <property type="molecule type" value="Genomic_DNA"/>
</dbReference>
<dbReference type="AlphaFoldDB" id="A0A183E2Q7"/>
<dbReference type="Proteomes" id="UP000271098">
    <property type="component" value="Unassembled WGS sequence"/>
</dbReference>
<keyword evidence="2" id="KW-1185">Reference proteome</keyword>
<gene>
    <name evidence="1" type="ORF">GPUH_LOCUS15251</name>
</gene>
<evidence type="ECO:0000313" key="3">
    <source>
        <dbReference type="WBParaSite" id="GPUH_0001526801-mRNA-1"/>
    </source>
</evidence>
<reference evidence="1 2" key="2">
    <citation type="submission" date="2018-11" db="EMBL/GenBank/DDBJ databases">
        <authorList>
            <consortium name="Pathogen Informatics"/>
        </authorList>
    </citation>
    <scope>NUCLEOTIDE SEQUENCE [LARGE SCALE GENOMIC DNA]</scope>
</reference>